<reference evidence="3" key="1">
    <citation type="journal article" date="2019" name="Int. J. Syst. Evol. Microbiol.">
        <title>The Global Catalogue of Microorganisms (GCM) 10K type strain sequencing project: providing services to taxonomists for standard genome sequencing and annotation.</title>
        <authorList>
            <consortium name="The Broad Institute Genomics Platform"/>
            <consortium name="The Broad Institute Genome Sequencing Center for Infectious Disease"/>
            <person name="Wu L."/>
            <person name="Ma J."/>
        </authorList>
    </citation>
    <scope>NUCLEOTIDE SEQUENCE [LARGE SCALE GENOMIC DNA]</scope>
    <source>
        <strain evidence="3">JCM 18298</strain>
    </source>
</reference>
<accession>A0ABP9KCW8</accession>
<dbReference type="EMBL" id="BAABJM010000002">
    <property type="protein sequence ID" value="GAA5056319.1"/>
    <property type="molecule type" value="Genomic_DNA"/>
</dbReference>
<dbReference type="InterPro" id="IPR036736">
    <property type="entry name" value="ACP-like_sf"/>
</dbReference>
<protein>
    <recommendedName>
        <fullName evidence="1">Carrier domain-containing protein</fullName>
    </recommendedName>
</protein>
<sequence>MAEEVSTVIDRETVISDIATVLDISSTELTEDTNLLDVGMDSVRLMSLVEKWRAGGAPHADLVTLASDPVLGAWLDVIVP</sequence>
<evidence type="ECO:0000313" key="3">
    <source>
        <dbReference type="Proteomes" id="UP001500603"/>
    </source>
</evidence>
<organism evidence="2 3">
    <name type="scientific">Nocardia callitridis</name>
    <dbReference type="NCBI Taxonomy" id="648753"/>
    <lineage>
        <taxon>Bacteria</taxon>
        <taxon>Bacillati</taxon>
        <taxon>Actinomycetota</taxon>
        <taxon>Actinomycetes</taxon>
        <taxon>Mycobacteriales</taxon>
        <taxon>Nocardiaceae</taxon>
        <taxon>Nocardia</taxon>
    </lineage>
</organism>
<feature type="domain" description="Carrier" evidence="1">
    <location>
        <begin position="13"/>
        <end position="51"/>
    </location>
</feature>
<evidence type="ECO:0000313" key="2">
    <source>
        <dbReference type="EMBL" id="GAA5056319.1"/>
    </source>
</evidence>
<dbReference type="Pfam" id="PF00550">
    <property type="entry name" value="PP-binding"/>
    <property type="match status" value="1"/>
</dbReference>
<keyword evidence="3" id="KW-1185">Reference proteome</keyword>
<dbReference type="InterPro" id="IPR009081">
    <property type="entry name" value="PP-bd_ACP"/>
</dbReference>
<gene>
    <name evidence="2" type="ORF">GCM10023318_33620</name>
</gene>
<evidence type="ECO:0000259" key="1">
    <source>
        <dbReference type="Pfam" id="PF00550"/>
    </source>
</evidence>
<proteinExistence type="predicted"/>
<dbReference type="Proteomes" id="UP001500603">
    <property type="component" value="Unassembled WGS sequence"/>
</dbReference>
<dbReference type="RefSeq" id="WP_345496315.1">
    <property type="nucleotide sequence ID" value="NZ_BAABJM010000002.1"/>
</dbReference>
<dbReference type="Gene3D" id="1.10.1200.10">
    <property type="entry name" value="ACP-like"/>
    <property type="match status" value="1"/>
</dbReference>
<dbReference type="SUPFAM" id="SSF47336">
    <property type="entry name" value="ACP-like"/>
    <property type="match status" value="1"/>
</dbReference>
<comment type="caution">
    <text evidence="2">The sequence shown here is derived from an EMBL/GenBank/DDBJ whole genome shotgun (WGS) entry which is preliminary data.</text>
</comment>
<name>A0ABP9KCW8_9NOCA</name>